<evidence type="ECO:0000256" key="4">
    <source>
        <dbReference type="ARBA" id="ARBA00022679"/>
    </source>
</evidence>
<dbReference type="GO" id="GO:0000155">
    <property type="term" value="F:phosphorelay sensor kinase activity"/>
    <property type="evidence" value="ECO:0007669"/>
    <property type="project" value="InterPro"/>
</dbReference>
<dbReference type="InterPro" id="IPR011006">
    <property type="entry name" value="CheY-like_superfamily"/>
</dbReference>
<dbReference type="InterPro" id="IPR036890">
    <property type="entry name" value="HATPase_C_sf"/>
</dbReference>
<dbReference type="Gene3D" id="1.10.287.130">
    <property type="match status" value="1"/>
</dbReference>
<dbReference type="InterPro" id="IPR003661">
    <property type="entry name" value="HisK_dim/P_dom"/>
</dbReference>
<dbReference type="InterPro" id="IPR036097">
    <property type="entry name" value="HisK_dim/P_sf"/>
</dbReference>
<dbReference type="EC" id="2.7.13.3" evidence="2"/>
<dbReference type="OrthoDB" id="5342753at2"/>
<dbReference type="PANTHER" id="PTHR43047:SF72">
    <property type="entry name" value="OSMOSENSING HISTIDINE PROTEIN KINASE SLN1"/>
    <property type="match status" value="1"/>
</dbReference>
<evidence type="ECO:0000259" key="8">
    <source>
        <dbReference type="PROSITE" id="PS50110"/>
    </source>
</evidence>
<dbReference type="InterPro" id="IPR035965">
    <property type="entry name" value="PAS-like_dom_sf"/>
</dbReference>
<dbReference type="NCBIfam" id="TIGR00229">
    <property type="entry name" value="sensory_box"/>
    <property type="match status" value="1"/>
</dbReference>
<sequence length="510" mass="56967">MSDTDMEAVEKKQMKEPAQETVTDAFSFRPKVLVVDDEERIQKACHRLLTQEGCEVALADNGIKGLKMIEDAHFDIVLLGLMMPGMSGMDVLTGIKARHPDTVIIVITGYATLEHSIETMKKGAFDFLSKPFSPQELRVVISKAIEFIRTLQDIASEKTRMRVMVNTLKEGVLTTDHQKSIVLANPAFLNMIGSKNRSCIGRHVNEIVSHPRILEMIDQALAQTSGHFSEITDELNQISEDSKEEKIIGIRCFPFRDRLDRNLGAVTVFHDITTLKKMDQLKSDFVSMVAHEIKSPLNSILMQMKVILDGLAGDLTEKQTEILKRSADKITSLAQLASELLDLSKIESGLINQERETLDLGQLIKDQVQFFRDQADGKSLKLTQKPGPDGLSAIVNRTNIEEVVSNLISNAIRYTPPNGKIDVWCDQSNDCVNIHVADTGLGISQEDKPHIFDRFYRVKNEQTRFINGTGLGLAIVKSIVESHHGTIHVESEPNQGSHFTICLPKPEYDL</sequence>
<dbReference type="Pfam" id="PF00512">
    <property type="entry name" value="HisKA"/>
    <property type="match status" value="1"/>
</dbReference>
<dbReference type="SUPFAM" id="SSF55785">
    <property type="entry name" value="PYP-like sensor domain (PAS domain)"/>
    <property type="match status" value="1"/>
</dbReference>
<name>S0FW09_9BACT</name>
<evidence type="ECO:0000313" key="10">
    <source>
        <dbReference type="EMBL" id="EMS79243.1"/>
    </source>
</evidence>
<dbReference type="PANTHER" id="PTHR43047">
    <property type="entry name" value="TWO-COMPONENT HISTIDINE PROTEIN KINASE"/>
    <property type="match status" value="1"/>
</dbReference>
<organism evidence="10 11">
    <name type="scientific">Desulfotignum phosphitoxidans DSM 13687</name>
    <dbReference type="NCBI Taxonomy" id="1286635"/>
    <lineage>
        <taxon>Bacteria</taxon>
        <taxon>Pseudomonadati</taxon>
        <taxon>Thermodesulfobacteriota</taxon>
        <taxon>Desulfobacteria</taxon>
        <taxon>Desulfobacterales</taxon>
        <taxon>Desulfobacteraceae</taxon>
        <taxon>Desulfotignum</taxon>
    </lineage>
</organism>
<dbReference type="AlphaFoldDB" id="S0FW09"/>
<dbReference type="SUPFAM" id="SSF47384">
    <property type="entry name" value="Homodimeric domain of signal transducing histidine kinase"/>
    <property type="match status" value="1"/>
</dbReference>
<evidence type="ECO:0000259" key="9">
    <source>
        <dbReference type="PROSITE" id="PS50112"/>
    </source>
</evidence>
<proteinExistence type="predicted"/>
<dbReference type="SMART" id="SM00448">
    <property type="entry name" value="REC"/>
    <property type="match status" value="1"/>
</dbReference>
<comment type="caution">
    <text evidence="6">Lacks conserved residue(s) required for the propagation of feature annotation.</text>
</comment>
<evidence type="ECO:0000256" key="2">
    <source>
        <dbReference type="ARBA" id="ARBA00012438"/>
    </source>
</evidence>
<dbReference type="SMART" id="SM00388">
    <property type="entry name" value="HisKA"/>
    <property type="match status" value="1"/>
</dbReference>
<feature type="domain" description="Response regulatory" evidence="8">
    <location>
        <begin position="31"/>
        <end position="145"/>
    </location>
</feature>
<dbReference type="Proteomes" id="UP000014216">
    <property type="component" value="Unassembled WGS sequence"/>
</dbReference>
<dbReference type="PROSITE" id="PS50109">
    <property type="entry name" value="HIS_KIN"/>
    <property type="match status" value="1"/>
</dbReference>
<dbReference type="InterPro" id="IPR001789">
    <property type="entry name" value="Sig_transdc_resp-reg_receiver"/>
</dbReference>
<dbReference type="Gene3D" id="3.30.450.20">
    <property type="entry name" value="PAS domain"/>
    <property type="match status" value="1"/>
</dbReference>
<reference evidence="10 11" key="1">
    <citation type="journal article" date="2013" name="Genome Announc.">
        <title>Draft Genome Sequence of Desulfotignum phosphitoxidans DSM 13687 Strain FiPS-3.</title>
        <authorList>
            <person name="Poehlein A."/>
            <person name="Daniel R."/>
            <person name="Simeonova D.D."/>
        </authorList>
    </citation>
    <scope>NUCLEOTIDE SEQUENCE [LARGE SCALE GENOMIC DNA]</scope>
    <source>
        <strain evidence="10 11">DSM 13687</strain>
    </source>
</reference>
<dbReference type="CDD" id="cd00082">
    <property type="entry name" value="HisKA"/>
    <property type="match status" value="1"/>
</dbReference>
<gene>
    <name evidence="10" type="primary">phoR</name>
    <name evidence="10" type="ORF">Dpo_5c01670</name>
</gene>
<keyword evidence="4 10" id="KW-0808">Transferase</keyword>
<dbReference type="InterPro" id="IPR003594">
    <property type="entry name" value="HATPase_dom"/>
</dbReference>
<evidence type="ECO:0000256" key="6">
    <source>
        <dbReference type="PROSITE-ProRule" id="PRU00169"/>
    </source>
</evidence>
<dbReference type="SMART" id="SM00387">
    <property type="entry name" value="HATPase_c"/>
    <property type="match status" value="1"/>
</dbReference>
<dbReference type="Pfam" id="PF13426">
    <property type="entry name" value="PAS_9"/>
    <property type="match status" value="1"/>
</dbReference>
<dbReference type="FunFam" id="3.30.565.10:FF:000006">
    <property type="entry name" value="Sensor histidine kinase WalK"/>
    <property type="match status" value="1"/>
</dbReference>
<dbReference type="Pfam" id="PF02518">
    <property type="entry name" value="HATPase_c"/>
    <property type="match status" value="1"/>
</dbReference>
<dbReference type="SMART" id="SM00091">
    <property type="entry name" value="PAS"/>
    <property type="match status" value="1"/>
</dbReference>
<accession>S0FW09</accession>
<dbReference type="SUPFAM" id="SSF52172">
    <property type="entry name" value="CheY-like"/>
    <property type="match status" value="1"/>
</dbReference>
<keyword evidence="11" id="KW-1185">Reference proteome</keyword>
<dbReference type="CDD" id="cd00130">
    <property type="entry name" value="PAS"/>
    <property type="match status" value="1"/>
</dbReference>
<dbReference type="PRINTS" id="PR00344">
    <property type="entry name" value="BCTRLSENSOR"/>
</dbReference>
<dbReference type="InterPro" id="IPR000014">
    <property type="entry name" value="PAS"/>
</dbReference>
<dbReference type="Gene3D" id="3.30.565.10">
    <property type="entry name" value="Histidine kinase-like ATPase, C-terminal domain"/>
    <property type="match status" value="1"/>
</dbReference>
<feature type="domain" description="Histidine kinase" evidence="7">
    <location>
        <begin position="288"/>
        <end position="507"/>
    </location>
</feature>
<dbReference type="EMBL" id="APJX01000005">
    <property type="protein sequence ID" value="EMS79243.1"/>
    <property type="molecule type" value="Genomic_DNA"/>
</dbReference>
<dbReference type="InterPro" id="IPR004358">
    <property type="entry name" value="Sig_transdc_His_kin-like_C"/>
</dbReference>
<dbReference type="CDD" id="cd00075">
    <property type="entry name" value="HATPase"/>
    <property type="match status" value="1"/>
</dbReference>
<evidence type="ECO:0000313" key="11">
    <source>
        <dbReference type="Proteomes" id="UP000014216"/>
    </source>
</evidence>
<protein>
    <recommendedName>
        <fullName evidence="2">histidine kinase</fullName>
        <ecNumber evidence="2">2.7.13.3</ecNumber>
    </recommendedName>
</protein>
<keyword evidence="3" id="KW-0597">Phosphoprotein</keyword>
<dbReference type="GO" id="GO:0009927">
    <property type="term" value="F:histidine phosphotransfer kinase activity"/>
    <property type="evidence" value="ECO:0007669"/>
    <property type="project" value="TreeGrafter"/>
</dbReference>
<evidence type="ECO:0000256" key="5">
    <source>
        <dbReference type="ARBA" id="ARBA00022777"/>
    </source>
</evidence>
<evidence type="ECO:0000256" key="1">
    <source>
        <dbReference type="ARBA" id="ARBA00000085"/>
    </source>
</evidence>
<dbReference type="Gene3D" id="3.40.50.2300">
    <property type="match status" value="1"/>
</dbReference>
<comment type="catalytic activity">
    <reaction evidence="1">
        <text>ATP + protein L-histidine = ADP + protein N-phospho-L-histidine.</text>
        <dbReference type="EC" id="2.7.13.3"/>
    </reaction>
</comment>
<dbReference type="SUPFAM" id="SSF55874">
    <property type="entry name" value="ATPase domain of HSP90 chaperone/DNA topoisomerase II/histidine kinase"/>
    <property type="match status" value="1"/>
</dbReference>
<evidence type="ECO:0000259" key="7">
    <source>
        <dbReference type="PROSITE" id="PS50109"/>
    </source>
</evidence>
<dbReference type="PROSITE" id="PS50110">
    <property type="entry name" value="RESPONSE_REGULATORY"/>
    <property type="match status" value="1"/>
</dbReference>
<dbReference type="Pfam" id="PF00072">
    <property type="entry name" value="Response_reg"/>
    <property type="match status" value="1"/>
</dbReference>
<feature type="domain" description="PAS" evidence="9">
    <location>
        <begin position="157"/>
        <end position="221"/>
    </location>
</feature>
<keyword evidence="5" id="KW-0418">Kinase</keyword>
<dbReference type="InterPro" id="IPR005467">
    <property type="entry name" value="His_kinase_dom"/>
</dbReference>
<dbReference type="RefSeq" id="WP_006966333.1">
    <property type="nucleotide sequence ID" value="NZ_APJX01000005.1"/>
</dbReference>
<dbReference type="PROSITE" id="PS50112">
    <property type="entry name" value="PAS"/>
    <property type="match status" value="1"/>
</dbReference>
<evidence type="ECO:0000256" key="3">
    <source>
        <dbReference type="ARBA" id="ARBA00022553"/>
    </source>
</evidence>
<comment type="caution">
    <text evidence="10">The sequence shown here is derived from an EMBL/GenBank/DDBJ whole genome shotgun (WGS) entry which is preliminary data.</text>
</comment>
<dbReference type="GO" id="GO:0005886">
    <property type="term" value="C:plasma membrane"/>
    <property type="evidence" value="ECO:0007669"/>
    <property type="project" value="TreeGrafter"/>
</dbReference>